<evidence type="ECO:0000313" key="4">
    <source>
        <dbReference type="Proteomes" id="UP000676169"/>
    </source>
</evidence>
<dbReference type="EMBL" id="CP073100">
    <property type="protein sequence ID" value="QUE52590.1"/>
    <property type="molecule type" value="Genomic_DNA"/>
</dbReference>
<proteinExistence type="predicted"/>
<keyword evidence="2" id="KW-0812">Transmembrane</keyword>
<feature type="transmembrane region" description="Helical" evidence="2">
    <location>
        <begin position="32"/>
        <end position="51"/>
    </location>
</feature>
<feature type="region of interest" description="Disordered" evidence="1">
    <location>
        <begin position="130"/>
        <end position="150"/>
    </location>
</feature>
<gene>
    <name evidence="3" type="ORF">KBB96_06770</name>
</gene>
<organism evidence="3 4">
    <name type="scientific">Luteolibacter ambystomatis</name>
    <dbReference type="NCBI Taxonomy" id="2824561"/>
    <lineage>
        <taxon>Bacteria</taxon>
        <taxon>Pseudomonadati</taxon>
        <taxon>Verrucomicrobiota</taxon>
        <taxon>Verrucomicrobiia</taxon>
        <taxon>Verrucomicrobiales</taxon>
        <taxon>Verrucomicrobiaceae</taxon>
        <taxon>Luteolibacter</taxon>
    </lineage>
</organism>
<sequence>MQSPSDDPLPEFTPSPAPARQSVWKKLGGGSLSISIIVHAILLSIGVIWIFQVMPAQKAADIDFLPKGGGGGSPGVKEVSNRKQRATMTAANMPRMAAKGASSSFVLPEPEATSAMTSLGALSSGSLSGGLGGSGSGGGRGDGNGTGFGSGSGAGLGGGAGGMKPFAGVMFGNPVKARTIGVVLDVSGSMTPHLSKVIKELDRVAEGSPLILHVGCGIGPGRPEGRSYSTTDIEQKRFERYWRLNHNGKNITISKGSSKEKIDFSTPIPEEPLFRQLATRGNTYYVEFDGVQYTSSALLAKELKDVEAVYWFADFQDKIDEKEAEDVARRLKAKKQKLYIHASVEGKYFSQARDLLVNPTGGAVISTK</sequence>
<dbReference type="KEGG" id="lamb:KBB96_06770"/>
<accession>A0A975J212</accession>
<name>A0A975J212_9BACT</name>
<reference evidence="3" key="1">
    <citation type="submission" date="2021-04" db="EMBL/GenBank/DDBJ databases">
        <title>Luteolibacter sp. 32A isolated from the skin of an Anderson's salamander (Ambystoma andersonii).</title>
        <authorList>
            <person name="Spergser J."/>
            <person name="Busse H.-J."/>
        </authorList>
    </citation>
    <scope>NUCLEOTIDE SEQUENCE</scope>
    <source>
        <strain evidence="3">32A</strain>
    </source>
</reference>
<evidence type="ECO:0000256" key="1">
    <source>
        <dbReference type="SAM" id="MobiDB-lite"/>
    </source>
</evidence>
<keyword evidence="4" id="KW-1185">Reference proteome</keyword>
<dbReference type="RefSeq" id="WP_211633824.1">
    <property type="nucleotide sequence ID" value="NZ_CP073100.1"/>
</dbReference>
<protein>
    <submittedName>
        <fullName evidence="3">Uncharacterized protein</fullName>
    </submittedName>
</protein>
<dbReference type="Proteomes" id="UP000676169">
    <property type="component" value="Chromosome"/>
</dbReference>
<evidence type="ECO:0000256" key="2">
    <source>
        <dbReference type="SAM" id="Phobius"/>
    </source>
</evidence>
<evidence type="ECO:0000313" key="3">
    <source>
        <dbReference type="EMBL" id="QUE52590.1"/>
    </source>
</evidence>
<dbReference type="AlphaFoldDB" id="A0A975J212"/>
<keyword evidence="2" id="KW-0472">Membrane</keyword>
<keyword evidence="2" id="KW-1133">Transmembrane helix</keyword>